<sequence length="73" mass="8455">WYSCLNIGKSKTLIIYQHVIEGYVNVAFVISPLARTDAIIWCVNTTVINFQMVKWYAGDRVFHQFGHSQHIPD</sequence>
<name>A0A9D3ZMX8_9ROSI</name>
<feature type="non-terminal residue" evidence="1">
    <location>
        <position position="1"/>
    </location>
</feature>
<dbReference type="EMBL" id="JAIQCV010000011">
    <property type="protein sequence ID" value="KAH1047943.1"/>
    <property type="molecule type" value="Genomic_DNA"/>
</dbReference>
<organism evidence="1 2">
    <name type="scientific">Gossypium stocksii</name>
    <dbReference type="NCBI Taxonomy" id="47602"/>
    <lineage>
        <taxon>Eukaryota</taxon>
        <taxon>Viridiplantae</taxon>
        <taxon>Streptophyta</taxon>
        <taxon>Embryophyta</taxon>
        <taxon>Tracheophyta</taxon>
        <taxon>Spermatophyta</taxon>
        <taxon>Magnoliopsida</taxon>
        <taxon>eudicotyledons</taxon>
        <taxon>Gunneridae</taxon>
        <taxon>Pentapetalae</taxon>
        <taxon>rosids</taxon>
        <taxon>malvids</taxon>
        <taxon>Malvales</taxon>
        <taxon>Malvaceae</taxon>
        <taxon>Malvoideae</taxon>
        <taxon>Gossypium</taxon>
    </lineage>
</organism>
<evidence type="ECO:0000313" key="1">
    <source>
        <dbReference type="EMBL" id="KAH1047943.1"/>
    </source>
</evidence>
<reference evidence="1 2" key="1">
    <citation type="journal article" date="2021" name="Plant Biotechnol. J.">
        <title>Multi-omics assisted identification of the key and species-specific regulatory components of drought-tolerant mechanisms in Gossypium stocksii.</title>
        <authorList>
            <person name="Yu D."/>
            <person name="Ke L."/>
            <person name="Zhang D."/>
            <person name="Wu Y."/>
            <person name="Sun Y."/>
            <person name="Mei J."/>
            <person name="Sun J."/>
            <person name="Sun Y."/>
        </authorList>
    </citation>
    <scope>NUCLEOTIDE SEQUENCE [LARGE SCALE GENOMIC DNA]</scope>
    <source>
        <strain evidence="2">cv. E1</strain>
        <tissue evidence="1">Leaf</tissue>
    </source>
</reference>
<feature type="non-terminal residue" evidence="1">
    <location>
        <position position="73"/>
    </location>
</feature>
<gene>
    <name evidence="1" type="ORF">J1N35_038727</name>
</gene>
<keyword evidence="2" id="KW-1185">Reference proteome</keyword>
<accession>A0A9D3ZMX8</accession>
<dbReference type="Proteomes" id="UP000828251">
    <property type="component" value="Unassembled WGS sequence"/>
</dbReference>
<protein>
    <submittedName>
        <fullName evidence="1">Uncharacterized protein</fullName>
    </submittedName>
</protein>
<comment type="caution">
    <text evidence="1">The sequence shown here is derived from an EMBL/GenBank/DDBJ whole genome shotgun (WGS) entry which is preliminary data.</text>
</comment>
<proteinExistence type="predicted"/>
<evidence type="ECO:0000313" key="2">
    <source>
        <dbReference type="Proteomes" id="UP000828251"/>
    </source>
</evidence>
<dbReference type="AlphaFoldDB" id="A0A9D3ZMX8"/>